<organism evidence="1 2">
    <name type="scientific">Macrococcoides goetzii</name>
    <dbReference type="NCBI Taxonomy" id="1891097"/>
    <lineage>
        <taxon>Bacteria</taxon>
        <taxon>Bacillati</taxon>
        <taxon>Bacillota</taxon>
        <taxon>Bacilli</taxon>
        <taxon>Bacillales</taxon>
        <taxon>Staphylococcaceae</taxon>
        <taxon>Macrococcoides</taxon>
    </lineage>
</organism>
<proteinExistence type="predicted"/>
<dbReference type="AlphaFoldDB" id="A0A364JK99"/>
<dbReference type="CDD" id="cd16413">
    <property type="entry name" value="DGQHR_domain"/>
    <property type="match status" value="1"/>
</dbReference>
<dbReference type="InterPro" id="IPR017601">
    <property type="entry name" value="DGQHR-contain_dom"/>
</dbReference>
<gene>
    <name evidence="1" type="ORF">BFS35_012630</name>
</gene>
<evidence type="ECO:0000313" key="2">
    <source>
        <dbReference type="Proteomes" id="UP000229523"/>
    </source>
</evidence>
<comment type="caution">
    <text evidence="1">The sequence shown here is derived from an EMBL/GenBank/DDBJ whole genome shotgun (WGS) entry which is preliminary data.</text>
</comment>
<accession>A0A364JK99</accession>
<name>A0A364JK99_9STAP</name>
<dbReference type="EMBL" id="MJBI02000011">
    <property type="protein sequence ID" value="RAI79057.1"/>
    <property type="molecule type" value="Genomic_DNA"/>
</dbReference>
<sequence>MKIRRIILISFKYIKIDQPYATFYLGKLKVSEIDSISFSNQRTIYNSEGIQRKLDLNRIRNIKEYASRPDAVFPTAIILSAPNEMVEIVDENFLNIDNESKELCSIIDGQHRIRGIMESSNGFEFEVPVVIFIESTLEIDAELFSTINGNQKPVSKSLVYDLYGLSSKRTVAKVTHEIIKALNTSKESRMTGKVKMLGIKDEENINAEVSQSTLADSLMSLISNRNIKNNIDYLPDIVNKQRYVFYDWYNENKEHLILKVVMNFFNAWIDARDEYFGDDRYKYFKKSIGYIVAFKLLRLFYLQGRLENQLSEEFFFGKISDLFNHYKNSEYSKQTYSSSQSGAKDLYDNLKSIAEKNELIKKQFN</sequence>
<evidence type="ECO:0000313" key="1">
    <source>
        <dbReference type="EMBL" id="RAI79057.1"/>
    </source>
</evidence>
<protein>
    <submittedName>
        <fullName evidence="1">DGQHR domain-containing protein</fullName>
    </submittedName>
</protein>
<dbReference type="NCBIfam" id="TIGR03187">
    <property type="entry name" value="DGQHR"/>
    <property type="match status" value="1"/>
</dbReference>
<dbReference type="Proteomes" id="UP000229523">
    <property type="component" value="Unassembled WGS sequence"/>
</dbReference>
<reference evidence="1 2" key="1">
    <citation type="journal article" date="2018" name="Front. Microbiol.">
        <title>Description and Comparative Genomics of Macrococcus caseolyticus subsp. hominis subsp. nov., Macrococcus goetzii sp. nov., Macrococcus epidermidis sp. nov., and Macrococcus bohemicus sp. nov., Novel Macrococci From Human Clinical Material With Virulence Potential and Suspected Uptake of Foreign DNA by Natural Transformation.</title>
        <authorList>
            <person name="Maslanova I."/>
            <person name="Wertheimer Z."/>
            <person name="Sedlacek I."/>
            <person name="Svec P."/>
            <person name="Indrakova A."/>
            <person name="Kovarovic V."/>
            <person name="Schumann P."/>
            <person name="Sproer C."/>
            <person name="Kralova S."/>
            <person name="Sedo O."/>
            <person name="Kristofova L."/>
            <person name="Vrbovska V."/>
            <person name="Fuzik T."/>
            <person name="Petras P."/>
            <person name="Zdrahal Z."/>
            <person name="Ruzickova V."/>
            <person name="Doskar J."/>
            <person name="Pantucek R."/>
        </authorList>
    </citation>
    <scope>NUCLEOTIDE SEQUENCE [LARGE SCALE GENOMIC DNA]</scope>
    <source>
        <strain evidence="1 2">CCM 4927</strain>
    </source>
</reference>
<dbReference type="InterPro" id="IPR017642">
    <property type="entry name" value="DNA_S_mod_DndB"/>
</dbReference>
<keyword evidence="2" id="KW-1185">Reference proteome</keyword>
<dbReference type="Pfam" id="PF14072">
    <property type="entry name" value="DndB"/>
    <property type="match status" value="1"/>
</dbReference>